<keyword evidence="5 13" id="KW-0679">Respiratory chain</keyword>
<protein>
    <recommendedName>
        <fullName evidence="3 13">Cytochrome b-c1 complex subunit 8</fullName>
    </recommendedName>
    <alternativeName>
        <fullName evidence="13">Complex III subunit 8</fullName>
    </alternativeName>
</protein>
<comment type="subcellular location">
    <subcellularLocation>
        <location evidence="1 13">Mitochondrion inner membrane</location>
        <topology evidence="1 13">Single-pass membrane protein</topology>
    </subcellularLocation>
</comment>
<dbReference type="SUPFAM" id="SSF81508">
    <property type="entry name" value="Ubiquinone-binding protein QP-C of cytochrome bc1 complex (Ubiquinol-cytochrome c reductase)"/>
    <property type="match status" value="1"/>
</dbReference>
<dbReference type="Pfam" id="PF02939">
    <property type="entry name" value="UcrQ"/>
    <property type="match status" value="1"/>
</dbReference>
<dbReference type="AlphaFoldDB" id="A0A9Q0X9W3"/>
<evidence type="ECO:0000313" key="14">
    <source>
        <dbReference type="EMBL" id="KAJ7307377.1"/>
    </source>
</evidence>
<reference evidence="14" key="1">
    <citation type="journal article" date="2023" name="DNA Res.">
        <title>Chromosome-level genome assembly of Phrynocephalus forsythii using third-generation DNA sequencing and Hi-C analysis.</title>
        <authorList>
            <person name="Qi Y."/>
            <person name="Zhao W."/>
            <person name="Zhao Y."/>
            <person name="Niu C."/>
            <person name="Cao S."/>
            <person name="Zhang Y."/>
        </authorList>
    </citation>
    <scope>NUCLEOTIDE SEQUENCE</scope>
    <source>
        <tissue evidence="14">Muscle</tissue>
    </source>
</reference>
<dbReference type="InterPro" id="IPR036642">
    <property type="entry name" value="Cyt_bc1_su8_sf"/>
</dbReference>
<keyword evidence="6" id="KW-0812">Transmembrane</keyword>
<evidence type="ECO:0000256" key="5">
    <source>
        <dbReference type="ARBA" id="ARBA00022660"/>
    </source>
</evidence>
<evidence type="ECO:0000256" key="7">
    <source>
        <dbReference type="ARBA" id="ARBA00022792"/>
    </source>
</evidence>
<dbReference type="PANTHER" id="PTHR12119">
    <property type="entry name" value="UBIQUINOL-CYTOCHROME C REDUCTASE COMPLEX UBIQUINONE-BINDING PROTEIN QP-C"/>
    <property type="match status" value="1"/>
</dbReference>
<keyword evidence="7 13" id="KW-0999">Mitochondrion inner membrane</keyword>
<keyword evidence="8 13" id="KW-0249">Electron transport</keyword>
<evidence type="ECO:0000256" key="12">
    <source>
        <dbReference type="ARBA" id="ARBA00047105"/>
    </source>
</evidence>
<evidence type="ECO:0000256" key="4">
    <source>
        <dbReference type="ARBA" id="ARBA00022448"/>
    </source>
</evidence>
<evidence type="ECO:0000313" key="15">
    <source>
        <dbReference type="Proteomes" id="UP001142489"/>
    </source>
</evidence>
<dbReference type="GO" id="GO:0045275">
    <property type="term" value="C:respiratory chain complex III"/>
    <property type="evidence" value="ECO:0007669"/>
    <property type="project" value="UniProtKB-UniRule"/>
</dbReference>
<keyword evidence="4 13" id="KW-0813">Transport</keyword>
<evidence type="ECO:0000256" key="11">
    <source>
        <dbReference type="ARBA" id="ARBA00023136"/>
    </source>
</evidence>
<dbReference type="EMBL" id="JAPFRF010000019">
    <property type="protein sequence ID" value="KAJ7307377.1"/>
    <property type="molecule type" value="Genomic_DNA"/>
</dbReference>
<evidence type="ECO:0000256" key="9">
    <source>
        <dbReference type="ARBA" id="ARBA00022989"/>
    </source>
</evidence>
<name>A0A9Q0X9W3_9SAUR</name>
<keyword evidence="9" id="KW-1133">Transmembrane helix</keyword>
<dbReference type="PANTHER" id="PTHR12119:SF2">
    <property type="entry name" value="CYTOCHROME B-C1 COMPLEX SUBUNIT 8"/>
    <property type="match status" value="1"/>
</dbReference>
<organism evidence="14 15">
    <name type="scientific">Phrynocephalus forsythii</name>
    <dbReference type="NCBI Taxonomy" id="171643"/>
    <lineage>
        <taxon>Eukaryota</taxon>
        <taxon>Metazoa</taxon>
        <taxon>Chordata</taxon>
        <taxon>Craniata</taxon>
        <taxon>Vertebrata</taxon>
        <taxon>Euteleostomi</taxon>
        <taxon>Lepidosauria</taxon>
        <taxon>Squamata</taxon>
        <taxon>Bifurcata</taxon>
        <taxon>Unidentata</taxon>
        <taxon>Episquamata</taxon>
        <taxon>Toxicofera</taxon>
        <taxon>Iguania</taxon>
        <taxon>Acrodonta</taxon>
        <taxon>Agamidae</taxon>
        <taxon>Agaminae</taxon>
        <taxon>Phrynocephalus</taxon>
    </lineage>
</organism>
<dbReference type="FunFam" id="1.20.5.210:FF:000001">
    <property type="entry name" value="Cytochrome b-c1 complex subunit 8"/>
    <property type="match status" value="1"/>
</dbReference>
<dbReference type="Proteomes" id="UP001142489">
    <property type="component" value="Unassembled WGS sequence"/>
</dbReference>
<dbReference type="InterPro" id="IPR004205">
    <property type="entry name" value="Cyt_bc1_su8"/>
</dbReference>
<dbReference type="GO" id="GO:0005743">
    <property type="term" value="C:mitochondrial inner membrane"/>
    <property type="evidence" value="ECO:0007669"/>
    <property type="project" value="UniProtKB-SubCell"/>
</dbReference>
<comment type="caution">
    <text evidence="14">The sequence shown here is derived from an EMBL/GenBank/DDBJ whole genome shotgun (WGS) entry which is preliminary data.</text>
</comment>
<comment type="similarity">
    <text evidence="2 13">Belongs to the UQCRQ/QCR8 family.</text>
</comment>
<gene>
    <name evidence="14" type="ORF">JRQ81_009391</name>
</gene>
<accession>A0A9Q0X9W3</accession>
<dbReference type="OrthoDB" id="6683853at2759"/>
<evidence type="ECO:0000256" key="2">
    <source>
        <dbReference type="ARBA" id="ARBA00007668"/>
    </source>
</evidence>
<comment type="subunit">
    <text evidence="12 13">Component of the ubiquinol-cytochrome c oxidoreductase (cytochrome b-c1 complex, complex III, CIII), a multisubunit enzyme composed of 11 subunits. The complex is composed of 3 respiratory subunits cytochrome b, cytochrome c1 and Rieske protein UQCRFS1, 2 core protein subunits UQCRC1/QCR1 and UQCRC2/QCR2, and 6 low-molecular weight protein subunits UQCRH/QCR6, UQCRB/QCR7, UQCRQ/QCR8, UQCR10/QCR9, UQCR11/QCR10 and subunit 9, the cleavage product of Rieske protein UQCRFS1. The complex exists as an obligatory dimer and forms supercomplexes (SCs) in the inner mitochondrial membrane with NADH-ubiquinone oxidoreductase (complex I, CI) and cytochrome c oxidase (complex IV, CIV), resulting in different assemblies (supercomplex SCI(1)III(2)IV(1) and megacomplex MCI(2)III(2)IV(2)). Interacts with UQCC6.</text>
</comment>
<evidence type="ECO:0000256" key="13">
    <source>
        <dbReference type="RuleBase" id="RU368118"/>
    </source>
</evidence>
<evidence type="ECO:0000256" key="10">
    <source>
        <dbReference type="ARBA" id="ARBA00023128"/>
    </source>
</evidence>
<keyword evidence="10 13" id="KW-0496">Mitochondrion</keyword>
<evidence type="ECO:0000256" key="6">
    <source>
        <dbReference type="ARBA" id="ARBA00022692"/>
    </source>
</evidence>
<keyword evidence="15" id="KW-1185">Reference proteome</keyword>
<evidence type="ECO:0000256" key="8">
    <source>
        <dbReference type="ARBA" id="ARBA00022982"/>
    </source>
</evidence>
<dbReference type="Gene3D" id="1.20.5.210">
    <property type="entry name" value="Cytochrome b-c1 complex subunit 8"/>
    <property type="match status" value="1"/>
</dbReference>
<dbReference type="GO" id="GO:0006122">
    <property type="term" value="P:mitochondrial electron transport, ubiquinol to cytochrome c"/>
    <property type="evidence" value="ECO:0007669"/>
    <property type="project" value="UniProtKB-UniRule"/>
</dbReference>
<evidence type="ECO:0000256" key="1">
    <source>
        <dbReference type="ARBA" id="ARBA00004434"/>
    </source>
</evidence>
<evidence type="ECO:0000256" key="3">
    <source>
        <dbReference type="ARBA" id="ARBA00016324"/>
    </source>
</evidence>
<keyword evidence="11" id="KW-0472">Membrane</keyword>
<comment type="function">
    <text evidence="13">Component of the ubiquinol-cytochrome c oxidoreductase, a multisubunit transmembrane complex that is part of the mitochondrial electron transport chain which drives oxidative phosphorylation. The complex plays an important role in the uptake of multiple carbon sources present in different host niches.</text>
</comment>
<proteinExistence type="inferred from homology"/>
<sequence length="82" mass="9638">MGVKFGNLARIRHVVTYSLSPFEQRAFPNYLSKGVLNMWRRFSEQVFRVVPPFIVAYLVCAWVKEEGERALRKNPADYENDE</sequence>